<evidence type="ECO:0000313" key="2">
    <source>
        <dbReference type="EMBL" id="ORY65718.1"/>
    </source>
</evidence>
<proteinExistence type="predicted"/>
<feature type="compositionally biased region" description="Polar residues" evidence="1">
    <location>
        <begin position="477"/>
        <end position="519"/>
    </location>
</feature>
<feature type="region of interest" description="Disordered" evidence="1">
    <location>
        <begin position="591"/>
        <end position="624"/>
    </location>
</feature>
<feature type="region of interest" description="Disordered" evidence="1">
    <location>
        <begin position="665"/>
        <end position="693"/>
    </location>
</feature>
<feature type="region of interest" description="Disordered" evidence="1">
    <location>
        <begin position="476"/>
        <end position="519"/>
    </location>
</feature>
<sequence>MSTMNYSYNNINLNNNNYTNETYYNMNTNDIYNNNKNNSSTLSNNYSLDSQNNINYQSNNILYINQNHSLNTQNNNYPSISNNNQNDISVDLNINSFFSHENELNKNKISVASNYNNNISTTSNNYNNNYNNNHNNSYDNIIIEATKKIPIIRFYVFIKKLKAKCVFKFLYQISYILNLFDINRRIKIINSIPFQLPKILQKIFLINFPIKIIENLIPNYKNYHIPTTQEIIAPFHELIISISSIHGTNNSLLNNYSNEILYSTNKNNYYLHENVNKIEKQNNIKCSMSPLLLPQSEVPCQNSPESINIIQTPTSFLNNDITQCNLDSKQNFNILKSNENVRIINNINNTEMINPSTHNNTNNNYHNNNPQQKIDTISILSSNKTKNDNICNEFDNNNIALMQNSLPEKKSLNNIITNSNKISNKGSNDINNNCNNNDNSDAPYNFLANNMKLQSNLTLFPLSPYITLKNSDFETDIQPTSNESKSSNQNTSDMPSNAVSSIDIPSNLTTTSDESSSPVATLSTVAASIAALKSSSTSSKHSNSSLSKNEKRNLSMIKGSNIVKNIVKNFEEINTFYKNSLLKAAENINNTKSAKRNSSKKSYNSDNDNDKNNESDNDKNNDENIKNESILEGDICQEPIDNPNLINNVNINKLLMDNEIEIEIENENENENENKNENENENENENKDLNEINLLNEDRLSESETKYKLSERPVFLKESDLETIKESTAILNSYYFDPNIDFNDNEVVTEIIKDFSLKEIAEEESESSNSDSNVMYNSLVNLEDLDITRLTILLIENFVKLSEVEKEEFLNSEYFELIKNHIMNIQNDDEIEFNNVLKDPKMISEFESHIEALQQCVKERDDIINYYYQEIVNERIQNEKLLIFCENEQLEREETNKVISGLTKKIEVEEDYIKKLEVRCEMLIEKVKKYQSCCKHYEKSISLLSGNKANSIKLINTQNIDNWKINDLTEPLNATGILSNPPSFVPTAAQTIAAANSSNYKISSINTNVTNNNGSSSSKFEESTTSLSNSTSSSSTLNNETSGRPGISHLIDKLNCEKISKNEEIQYLKSLLKSYNGKHIYINENVIKKQIIRKTTSDTQNVPATINNVPIIPVSTSTPIHKARKLSSSKKMMMNKYFNDENQYSKVEDTIIVSDDDNENDENQKIRNLYGHEMNYINEEDNENENNNEEEDNDDDDEDNNDLMKNGGGKSIDLSIIDDLNIFNEKHYQEKVLNSKHQEYNKSYEDDTFSEYAPTLVN</sequence>
<gene>
    <name evidence="2" type="ORF">LY90DRAFT_667978</name>
</gene>
<reference evidence="2 3" key="1">
    <citation type="submission" date="2016-08" db="EMBL/GenBank/DDBJ databases">
        <title>A Parts List for Fungal Cellulosomes Revealed by Comparative Genomics.</title>
        <authorList>
            <consortium name="DOE Joint Genome Institute"/>
            <person name="Haitjema C.H."/>
            <person name="Gilmore S.P."/>
            <person name="Henske J.K."/>
            <person name="Solomon K.V."/>
            <person name="De Groot R."/>
            <person name="Kuo A."/>
            <person name="Mondo S.J."/>
            <person name="Salamov A.A."/>
            <person name="Labutti K."/>
            <person name="Zhao Z."/>
            <person name="Chiniquy J."/>
            <person name="Barry K."/>
            <person name="Brewer H.M."/>
            <person name="Purvine S.O."/>
            <person name="Wright A.T."/>
            <person name="Boxma B."/>
            <person name="Van Alen T."/>
            <person name="Hackstein J.H."/>
            <person name="Baker S.E."/>
            <person name="Grigoriev I.V."/>
            <person name="O'Malley M.A."/>
        </authorList>
    </citation>
    <scope>NUCLEOTIDE SEQUENCE [LARGE SCALE GENOMIC DNA]</scope>
    <source>
        <strain evidence="2 3">G1</strain>
    </source>
</reference>
<feature type="region of interest" description="Disordered" evidence="1">
    <location>
        <begin position="1181"/>
        <end position="1210"/>
    </location>
</feature>
<accession>A0A1Y2E2E2</accession>
<comment type="caution">
    <text evidence="2">The sequence shown here is derived from an EMBL/GenBank/DDBJ whole genome shotgun (WGS) entry which is preliminary data.</text>
</comment>
<feature type="compositionally biased region" description="Low complexity" evidence="1">
    <location>
        <begin position="1011"/>
        <end position="1042"/>
    </location>
</feature>
<dbReference type="Proteomes" id="UP000193920">
    <property type="component" value="Unassembled WGS sequence"/>
</dbReference>
<protein>
    <submittedName>
        <fullName evidence="2">Uncharacterized protein</fullName>
    </submittedName>
</protein>
<keyword evidence="3" id="KW-1185">Reference proteome</keyword>
<evidence type="ECO:0000313" key="3">
    <source>
        <dbReference type="Proteomes" id="UP000193920"/>
    </source>
</evidence>
<feature type="compositionally biased region" description="Basic and acidic residues" evidence="1">
    <location>
        <begin position="672"/>
        <end position="693"/>
    </location>
</feature>
<feature type="compositionally biased region" description="Basic and acidic residues" evidence="1">
    <location>
        <begin position="608"/>
        <end position="624"/>
    </location>
</feature>
<feature type="region of interest" description="Disordered" evidence="1">
    <location>
        <begin position="1011"/>
        <end position="1046"/>
    </location>
</feature>
<dbReference type="AlphaFoldDB" id="A0A1Y2E2E2"/>
<name>A0A1Y2E2E2_9FUNG</name>
<dbReference type="OrthoDB" id="2152020at2759"/>
<evidence type="ECO:0000256" key="1">
    <source>
        <dbReference type="SAM" id="MobiDB-lite"/>
    </source>
</evidence>
<feature type="compositionally biased region" description="Acidic residues" evidence="1">
    <location>
        <begin position="1181"/>
        <end position="1201"/>
    </location>
</feature>
<dbReference type="EMBL" id="MCOG01000051">
    <property type="protein sequence ID" value="ORY65718.1"/>
    <property type="molecule type" value="Genomic_DNA"/>
</dbReference>
<organism evidence="2 3">
    <name type="scientific">Neocallimastix californiae</name>
    <dbReference type="NCBI Taxonomy" id="1754190"/>
    <lineage>
        <taxon>Eukaryota</taxon>
        <taxon>Fungi</taxon>
        <taxon>Fungi incertae sedis</taxon>
        <taxon>Chytridiomycota</taxon>
        <taxon>Chytridiomycota incertae sedis</taxon>
        <taxon>Neocallimastigomycetes</taxon>
        <taxon>Neocallimastigales</taxon>
        <taxon>Neocallimastigaceae</taxon>
        <taxon>Neocallimastix</taxon>
    </lineage>
</organism>